<feature type="domain" description="RING-type" evidence="4">
    <location>
        <begin position="277"/>
        <end position="319"/>
    </location>
</feature>
<evidence type="ECO:0000313" key="5">
    <source>
        <dbReference type="EMBL" id="EJT78865.1"/>
    </source>
</evidence>
<feature type="compositionally biased region" description="Basic and acidic residues" evidence="2">
    <location>
        <begin position="185"/>
        <end position="196"/>
    </location>
</feature>
<keyword evidence="3" id="KW-1133">Transmembrane helix</keyword>
<dbReference type="HOGENOM" id="CLU_031409_1_0_1"/>
<dbReference type="GeneID" id="20344417"/>
<feature type="compositionally biased region" description="Polar residues" evidence="2">
    <location>
        <begin position="419"/>
        <end position="435"/>
    </location>
</feature>
<keyword evidence="3" id="KW-0472">Membrane</keyword>
<dbReference type="GO" id="GO:0008270">
    <property type="term" value="F:zinc ion binding"/>
    <property type="evidence" value="ECO:0007669"/>
    <property type="project" value="UniProtKB-KW"/>
</dbReference>
<reference evidence="5" key="3">
    <citation type="submission" date="2010-09" db="EMBL/GenBank/DDBJ databases">
        <title>Annotation of Gaeumannomyces graminis var. tritici R3-111a-1.</title>
        <authorList>
            <consortium name="The Broad Institute Genome Sequencing Platform"/>
            <person name="Ma L.-J."/>
            <person name="Dead R."/>
            <person name="Young S.K."/>
            <person name="Zeng Q."/>
            <person name="Gargeya S."/>
            <person name="Fitzgerald M."/>
            <person name="Haas B."/>
            <person name="Abouelleil A."/>
            <person name="Alvarado L."/>
            <person name="Arachchi H.M."/>
            <person name="Berlin A."/>
            <person name="Brown A."/>
            <person name="Chapman S.B."/>
            <person name="Chen Z."/>
            <person name="Dunbar C."/>
            <person name="Freedman E."/>
            <person name="Gearin G."/>
            <person name="Gellesch M."/>
            <person name="Goldberg J."/>
            <person name="Griggs A."/>
            <person name="Gujja S."/>
            <person name="Heiman D."/>
            <person name="Howarth C."/>
            <person name="Larson L."/>
            <person name="Lui A."/>
            <person name="MacDonald P.J.P."/>
            <person name="Mehta T."/>
            <person name="Montmayeur A."/>
            <person name="Murphy C."/>
            <person name="Neiman D."/>
            <person name="Pearson M."/>
            <person name="Priest M."/>
            <person name="Roberts A."/>
            <person name="Saif S."/>
            <person name="Shea T."/>
            <person name="Shenoy N."/>
            <person name="Sisk P."/>
            <person name="Stolte C."/>
            <person name="Sykes S."/>
            <person name="Yandava C."/>
            <person name="Wortman J."/>
            <person name="Nusbaum C."/>
            <person name="Birren B."/>
        </authorList>
    </citation>
    <scope>NUCLEOTIDE SEQUENCE</scope>
    <source>
        <strain evidence="5">R3-111a-1</strain>
    </source>
</reference>
<reference evidence="6" key="4">
    <citation type="journal article" date="2015" name="G3 (Bethesda)">
        <title>Genome sequences of three phytopathogenic species of the Magnaporthaceae family of fungi.</title>
        <authorList>
            <person name="Okagaki L.H."/>
            <person name="Nunes C.C."/>
            <person name="Sailsbery J."/>
            <person name="Clay B."/>
            <person name="Brown D."/>
            <person name="John T."/>
            <person name="Oh Y."/>
            <person name="Young N."/>
            <person name="Fitzgerald M."/>
            <person name="Haas B.J."/>
            <person name="Zeng Q."/>
            <person name="Young S."/>
            <person name="Adiconis X."/>
            <person name="Fan L."/>
            <person name="Levin J.Z."/>
            <person name="Mitchell T.K."/>
            <person name="Okubara P.A."/>
            <person name="Farman M.L."/>
            <person name="Kohn L.M."/>
            <person name="Birren B."/>
            <person name="Ma L.-J."/>
            <person name="Dean R.A."/>
        </authorList>
    </citation>
    <scope>NUCLEOTIDE SEQUENCE</scope>
    <source>
        <strain evidence="6">R3-111a-1</strain>
    </source>
</reference>
<dbReference type="Pfam" id="PF13639">
    <property type="entry name" value="zf-RING_2"/>
    <property type="match status" value="1"/>
</dbReference>
<dbReference type="PROSITE" id="PS50089">
    <property type="entry name" value="ZF_RING_2"/>
    <property type="match status" value="1"/>
</dbReference>
<organism evidence="5">
    <name type="scientific">Gaeumannomyces tritici (strain R3-111a-1)</name>
    <name type="common">Wheat and barley take-all root rot fungus</name>
    <name type="synonym">Gaeumannomyces graminis var. tritici</name>
    <dbReference type="NCBI Taxonomy" id="644352"/>
    <lineage>
        <taxon>Eukaryota</taxon>
        <taxon>Fungi</taxon>
        <taxon>Dikarya</taxon>
        <taxon>Ascomycota</taxon>
        <taxon>Pezizomycotina</taxon>
        <taxon>Sordariomycetes</taxon>
        <taxon>Sordariomycetidae</taxon>
        <taxon>Magnaporthales</taxon>
        <taxon>Magnaporthaceae</taxon>
        <taxon>Gaeumannomyces</taxon>
    </lineage>
</organism>
<dbReference type="AlphaFoldDB" id="J3NRQ9"/>
<dbReference type="SMART" id="SM00184">
    <property type="entry name" value="RING"/>
    <property type="match status" value="1"/>
</dbReference>
<dbReference type="CDD" id="cd16473">
    <property type="entry name" value="RING-H2_RNF103"/>
    <property type="match status" value="1"/>
</dbReference>
<dbReference type="Gene3D" id="3.30.40.10">
    <property type="entry name" value="Zinc/RING finger domain, C3HC4 (zinc finger)"/>
    <property type="match status" value="1"/>
</dbReference>
<keyword evidence="7" id="KW-1185">Reference proteome</keyword>
<dbReference type="InterPro" id="IPR013083">
    <property type="entry name" value="Znf_RING/FYVE/PHD"/>
</dbReference>
<evidence type="ECO:0000313" key="7">
    <source>
        <dbReference type="Proteomes" id="UP000006039"/>
    </source>
</evidence>
<dbReference type="EMBL" id="GL385396">
    <property type="protein sequence ID" value="EJT78865.1"/>
    <property type="molecule type" value="Genomic_DNA"/>
</dbReference>
<keyword evidence="1" id="KW-0479">Metal-binding</keyword>
<feature type="compositionally biased region" description="Polar residues" evidence="2">
    <location>
        <begin position="456"/>
        <end position="478"/>
    </location>
</feature>
<dbReference type="eggNOG" id="KOG4628">
    <property type="taxonomic scope" value="Eukaryota"/>
</dbReference>
<sequence length="478" mass="50960">MALINAAVLDGVRMVVRQAADTLSSTPSSGPAPTSGTTTTSPAPPSDTSANSNPNSPGGNTGNNGNGNSPLLFFVALGFGVVFTNLWIIVGVKYCFRYNARNRQMRVNEDGEPITLENMPRPHRRRREKKLMTMDEVNEKFPMQKYKSWVASRAHEGLSTRGGVDVPPSRPGSVRSVQGVIPDLASKERSSTEERPTTSAAKPKTEVDSTANPETQSTPTNAAADPDPKTDSTKTGPAHSDSAVAQPNAARPSESEEDDEHINAALPPEFMTSGDTCAICIDSLDDDEDVRGLTCGHAFHAVCVDPWLTSRRACCPLCKADYYTPKPRPAAPETGAENPATGVITVVLPENGRRSNRQSRSQSTWMSFRSRGRSNTNGNSTSAQPQRRQSAAQANTNSDSTPRSGGILSRFRPAAPTAAAQQSLTETPAPSQPQGQNGGFLSSMRLPFGRRQQQQASDATTASVTPSQLEAGPTTQAR</sequence>
<feature type="compositionally biased region" description="Polar residues" evidence="2">
    <location>
        <begin position="208"/>
        <end position="221"/>
    </location>
</feature>
<evidence type="ECO:0000256" key="2">
    <source>
        <dbReference type="SAM" id="MobiDB-lite"/>
    </source>
</evidence>
<dbReference type="GO" id="GO:0061630">
    <property type="term" value="F:ubiquitin protein ligase activity"/>
    <property type="evidence" value="ECO:0007669"/>
    <property type="project" value="TreeGrafter"/>
</dbReference>
<name>J3NRQ9_GAET3</name>
<keyword evidence="3" id="KW-0812">Transmembrane</keyword>
<dbReference type="STRING" id="644352.J3NRQ9"/>
<evidence type="ECO:0000259" key="4">
    <source>
        <dbReference type="PROSITE" id="PS50089"/>
    </source>
</evidence>
<feature type="region of interest" description="Disordered" evidence="2">
    <location>
        <begin position="347"/>
        <end position="478"/>
    </location>
</feature>
<feature type="region of interest" description="Disordered" evidence="2">
    <location>
        <begin position="158"/>
        <end position="260"/>
    </location>
</feature>
<keyword evidence="1" id="KW-0862">Zinc</keyword>
<dbReference type="InterPro" id="IPR001841">
    <property type="entry name" value="Znf_RING"/>
</dbReference>
<proteinExistence type="predicted"/>
<keyword evidence="1" id="KW-0863">Zinc-finger</keyword>
<feature type="region of interest" description="Disordered" evidence="2">
    <location>
        <begin position="20"/>
        <end position="64"/>
    </location>
</feature>
<evidence type="ECO:0000313" key="6">
    <source>
        <dbReference type="EnsemblFungi" id="EJT78865"/>
    </source>
</evidence>
<accession>J3NRQ9</accession>
<dbReference type="FunFam" id="3.30.40.10:FF:000539">
    <property type="entry name" value="Ring finger domain protein"/>
    <property type="match status" value="1"/>
</dbReference>
<feature type="compositionally biased region" description="Low complexity" evidence="2">
    <location>
        <begin position="382"/>
        <end position="394"/>
    </location>
</feature>
<evidence type="ECO:0000256" key="3">
    <source>
        <dbReference type="SAM" id="Phobius"/>
    </source>
</evidence>
<protein>
    <submittedName>
        <fullName evidence="5">RING-8 protein</fullName>
    </submittedName>
</protein>
<feature type="compositionally biased region" description="Low complexity" evidence="2">
    <location>
        <begin position="24"/>
        <end position="58"/>
    </location>
</feature>
<reference evidence="7" key="1">
    <citation type="submission" date="2010-07" db="EMBL/GenBank/DDBJ databases">
        <title>The genome sequence of Gaeumannomyces graminis var. tritici strain R3-111a-1.</title>
        <authorList>
            <consortium name="The Broad Institute Genome Sequencing Platform"/>
            <person name="Ma L.-J."/>
            <person name="Dead R."/>
            <person name="Young S."/>
            <person name="Zeng Q."/>
            <person name="Koehrsen M."/>
            <person name="Alvarado L."/>
            <person name="Berlin A."/>
            <person name="Chapman S.B."/>
            <person name="Chen Z."/>
            <person name="Freedman E."/>
            <person name="Gellesch M."/>
            <person name="Goldberg J."/>
            <person name="Griggs A."/>
            <person name="Gujja S."/>
            <person name="Heilman E.R."/>
            <person name="Heiman D."/>
            <person name="Hepburn T."/>
            <person name="Howarth C."/>
            <person name="Jen D."/>
            <person name="Larson L."/>
            <person name="Mehta T."/>
            <person name="Neiman D."/>
            <person name="Pearson M."/>
            <person name="Roberts A."/>
            <person name="Saif S."/>
            <person name="Shea T."/>
            <person name="Shenoy N."/>
            <person name="Sisk P."/>
            <person name="Stolte C."/>
            <person name="Sykes S."/>
            <person name="Walk T."/>
            <person name="White J."/>
            <person name="Yandava C."/>
            <person name="Haas B."/>
            <person name="Nusbaum C."/>
            <person name="Birren B."/>
        </authorList>
    </citation>
    <scope>NUCLEOTIDE SEQUENCE [LARGE SCALE GENOMIC DNA]</scope>
    <source>
        <strain evidence="7">R3-111a-1</strain>
    </source>
</reference>
<reference evidence="6" key="5">
    <citation type="submission" date="2018-04" db="UniProtKB">
        <authorList>
            <consortium name="EnsemblFungi"/>
        </authorList>
    </citation>
    <scope>IDENTIFICATION</scope>
    <source>
        <strain evidence="6">R3-111a-1</strain>
    </source>
</reference>
<dbReference type="RefSeq" id="XP_009220010.1">
    <property type="nucleotide sequence ID" value="XM_009221746.1"/>
</dbReference>
<dbReference type="PANTHER" id="PTHR22765">
    <property type="entry name" value="RING FINGER AND PROTEASE ASSOCIATED DOMAIN-CONTAINING"/>
    <property type="match status" value="1"/>
</dbReference>
<dbReference type="GO" id="GO:0005737">
    <property type="term" value="C:cytoplasm"/>
    <property type="evidence" value="ECO:0007669"/>
    <property type="project" value="TreeGrafter"/>
</dbReference>
<dbReference type="OrthoDB" id="8062037at2759"/>
<dbReference type="Proteomes" id="UP000006039">
    <property type="component" value="Unassembled WGS sequence"/>
</dbReference>
<gene>
    <name evidence="6" type="primary">20344417</name>
    <name evidence="5" type="ORF">GGTG_03959</name>
</gene>
<feature type="transmembrane region" description="Helical" evidence="3">
    <location>
        <begin position="71"/>
        <end position="96"/>
    </location>
</feature>
<dbReference type="GO" id="GO:0006511">
    <property type="term" value="P:ubiquitin-dependent protein catabolic process"/>
    <property type="evidence" value="ECO:0007669"/>
    <property type="project" value="TreeGrafter"/>
</dbReference>
<dbReference type="InterPro" id="IPR051826">
    <property type="entry name" value="E3_ubiquitin-ligase_domain"/>
</dbReference>
<dbReference type="SUPFAM" id="SSF57850">
    <property type="entry name" value="RING/U-box"/>
    <property type="match status" value="1"/>
</dbReference>
<reference evidence="5" key="2">
    <citation type="submission" date="2010-07" db="EMBL/GenBank/DDBJ databases">
        <authorList>
            <consortium name="The Broad Institute Genome Sequencing Platform"/>
            <consortium name="Broad Institute Genome Sequencing Center for Infectious Disease"/>
            <person name="Ma L.-J."/>
            <person name="Dead R."/>
            <person name="Young S."/>
            <person name="Zeng Q."/>
            <person name="Koehrsen M."/>
            <person name="Alvarado L."/>
            <person name="Berlin A."/>
            <person name="Chapman S.B."/>
            <person name="Chen Z."/>
            <person name="Freedman E."/>
            <person name="Gellesch M."/>
            <person name="Goldberg J."/>
            <person name="Griggs A."/>
            <person name="Gujja S."/>
            <person name="Heilman E.R."/>
            <person name="Heiman D."/>
            <person name="Hepburn T."/>
            <person name="Howarth C."/>
            <person name="Jen D."/>
            <person name="Larson L."/>
            <person name="Mehta T."/>
            <person name="Neiman D."/>
            <person name="Pearson M."/>
            <person name="Roberts A."/>
            <person name="Saif S."/>
            <person name="Shea T."/>
            <person name="Shenoy N."/>
            <person name="Sisk P."/>
            <person name="Stolte C."/>
            <person name="Sykes S."/>
            <person name="Walk T."/>
            <person name="White J."/>
            <person name="Yandava C."/>
            <person name="Haas B."/>
            <person name="Nusbaum C."/>
            <person name="Birren B."/>
        </authorList>
    </citation>
    <scope>NUCLEOTIDE SEQUENCE</scope>
    <source>
        <strain evidence="5">R3-111a-1</strain>
    </source>
</reference>
<dbReference type="EnsemblFungi" id="EJT78865">
    <property type="protein sequence ID" value="EJT78865"/>
    <property type="gene ID" value="GGTG_03959"/>
</dbReference>
<dbReference type="VEuPathDB" id="FungiDB:GGTG_03959"/>
<dbReference type="PANTHER" id="PTHR22765:SF434">
    <property type="entry name" value="GB|AAD18119.1-RELATED"/>
    <property type="match status" value="1"/>
</dbReference>
<evidence type="ECO:0000256" key="1">
    <source>
        <dbReference type="PROSITE-ProRule" id="PRU00175"/>
    </source>
</evidence>